<evidence type="ECO:0000256" key="3">
    <source>
        <dbReference type="ARBA" id="ARBA00022679"/>
    </source>
</evidence>
<feature type="binding site" evidence="7">
    <location>
        <position position="47"/>
    </location>
    <ligand>
        <name>ATP</name>
        <dbReference type="ChEBI" id="CHEBI:30616"/>
    </ligand>
</feature>
<keyword evidence="2 10" id="KW-0723">Serine/threonine-protein kinase</keyword>
<evidence type="ECO:0000256" key="4">
    <source>
        <dbReference type="ARBA" id="ARBA00022741"/>
    </source>
</evidence>
<dbReference type="PANTHER" id="PTHR43289">
    <property type="entry name" value="MITOGEN-ACTIVATED PROTEIN KINASE KINASE KINASE 20-RELATED"/>
    <property type="match status" value="1"/>
</dbReference>
<dbReference type="GO" id="GO:0005524">
    <property type="term" value="F:ATP binding"/>
    <property type="evidence" value="ECO:0007669"/>
    <property type="project" value="UniProtKB-UniRule"/>
</dbReference>
<evidence type="ECO:0000313" key="10">
    <source>
        <dbReference type="EMBL" id="APU14112.1"/>
    </source>
</evidence>
<sequence>MAGETGGPSERRLLAGRYRIDGLLGRGGMSEVFHGYDERLDRQVAIKVLRPSSAGSVPAAPDSPAAVEILDALERDRRRFLREIRTTAQLEHPGTPAVYDTGIETMADGSSQLWLVMQLLRGSTLEAVLDHTDYASSSPDVAWSAAIGAQIAAVLADVHRVDVVHRDIKPANVMLVDGGLVKVLDFGIAILRGAGALPRLTQVDKTVGTPVYMSPEQYRGRIVTSASDIYSLGCLLCELLTGDVPFHETVGSSLRDQHLSSAPPSVRARRAALSGEVDELVKSMLAKEPSARPSATEVYAALVPLISDARSTPVDGHRDPTDPFRRPLLAAPRPRSSGGDRGSFTDAEFDRLNANVQVLLDDDRPSQAVRLIEDAIERAGDDRALSLLLRELHGAALFNAGEYTRAARVLEVVVDDYLEFRQADDARALNAAYQAGHAYAEIGKPDKALPQLRFYVQNAVNSDDSDESARIFESRFVIAQMLAVAGYVDEALTELDGIRPMLIDAFGSDSAQVRNLARQRQRLGLPEAEPDGRLPLEK</sequence>
<evidence type="ECO:0000313" key="11">
    <source>
        <dbReference type="Proteomes" id="UP000185511"/>
    </source>
</evidence>
<keyword evidence="3" id="KW-0808">Transferase</keyword>
<accession>A0AAC9LAN7</accession>
<feature type="domain" description="Protein kinase" evidence="9">
    <location>
        <begin position="18"/>
        <end position="306"/>
    </location>
</feature>
<dbReference type="AlphaFoldDB" id="A0AAC9LAN7"/>
<dbReference type="InterPro" id="IPR000719">
    <property type="entry name" value="Prot_kinase_dom"/>
</dbReference>
<dbReference type="PROSITE" id="PS00107">
    <property type="entry name" value="PROTEIN_KINASE_ATP"/>
    <property type="match status" value="1"/>
</dbReference>
<dbReference type="Gene3D" id="1.25.40.10">
    <property type="entry name" value="Tetratricopeptide repeat domain"/>
    <property type="match status" value="1"/>
</dbReference>
<dbReference type="PROSITE" id="PS00108">
    <property type="entry name" value="PROTEIN_KINASE_ST"/>
    <property type="match status" value="1"/>
</dbReference>
<dbReference type="InterPro" id="IPR011990">
    <property type="entry name" value="TPR-like_helical_dom_sf"/>
</dbReference>
<keyword evidence="5 10" id="KW-0418">Kinase</keyword>
<evidence type="ECO:0000259" key="9">
    <source>
        <dbReference type="PROSITE" id="PS50011"/>
    </source>
</evidence>
<feature type="compositionally biased region" description="Basic and acidic residues" evidence="8">
    <location>
        <begin position="315"/>
        <end position="325"/>
    </location>
</feature>
<dbReference type="CDD" id="cd14014">
    <property type="entry name" value="STKc_PknB_like"/>
    <property type="match status" value="1"/>
</dbReference>
<dbReference type="SMART" id="SM00220">
    <property type="entry name" value="S_TKc"/>
    <property type="match status" value="1"/>
</dbReference>
<evidence type="ECO:0000256" key="8">
    <source>
        <dbReference type="SAM" id="MobiDB-lite"/>
    </source>
</evidence>
<dbReference type="GO" id="GO:0004674">
    <property type="term" value="F:protein serine/threonine kinase activity"/>
    <property type="evidence" value="ECO:0007669"/>
    <property type="project" value="UniProtKB-KW"/>
</dbReference>
<dbReference type="InterPro" id="IPR008271">
    <property type="entry name" value="Ser/Thr_kinase_AS"/>
</dbReference>
<dbReference type="PROSITE" id="PS50011">
    <property type="entry name" value="PROTEIN_KINASE_DOM"/>
    <property type="match status" value="1"/>
</dbReference>
<gene>
    <name evidence="10" type="ORF">UA74_10245</name>
</gene>
<protein>
    <recommendedName>
        <fullName evidence="1">non-specific serine/threonine protein kinase</fullName>
        <ecNumber evidence="1">2.7.11.1</ecNumber>
    </recommendedName>
</protein>
<dbReference type="Proteomes" id="UP000185511">
    <property type="component" value="Chromosome"/>
</dbReference>
<reference evidence="11" key="1">
    <citation type="submission" date="2016-06" db="EMBL/GenBank/DDBJ databases">
        <title>Complete genome sequence of Actinoalloteichus fjordicus DSM 46855 (=ADI127-17), type strain of the new species Actinoalloteichus fjordicus.</title>
        <authorList>
            <person name="Ruckert C."/>
            <person name="Nouioui I."/>
            <person name="Willmese J."/>
            <person name="van Wezel G."/>
            <person name="Klenk H.-P."/>
            <person name="Kalinowski J."/>
            <person name="Zotchev S.B."/>
        </authorList>
    </citation>
    <scope>NUCLEOTIDE SEQUENCE [LARGE SCALE GENOMIC DNA]</scope>
    <source>
        <strain evidence="11">ADI127-7</strain>
    </source>
</reference>
<dbReference type="Gene3D" id="3.30.200.20">
    <property type="entry name" value="Phosphorylase Kinase, domain 1"/>
    <property type="match status" value="1"/>
</dbReference>
<dbReference type="InterPro" id="IPR017441">
    <property type="entry name" value="Protein_kinase_ATP_BS"/>
</dbReference>
<feature type="compositionally biased region" description="Low complexity" evidence="8">
    <location>
        <begin position="326"/>
        <end position="335"/>
    </location>
</feature>
<keyword evidence="4 7" id="KW-0547">Nucleotide-binding</keyword>
<evidence type="ECO:0000256" key="6">
    <source>
        <dbReference type="ARBA" id="ARBA00022840"/>
    </source>
</evidence>
<dbReference type="RefSeq" id="WP_232237710.1">
    <property type="nucleotide sequence ID" value="NZ_CP016076.1"/>
</dbReference>
<dbReference type="EMBL" id="CP016076">
    <property type="protein sequence ID" value="APU14112.1"/>
    <property type="molecule type" value="Genomic_DNA"/>
</dbReference>
<keyword evidence="6 7" id="KW-0067">ATP-binding</keyword>
<organism evidence="10 11">
    <name type="scientific">Actinoalloteichus fjordicus</name>
    <dbReference type="NCBI Taxonomy" id="1612552"/>
    <lineage>
        <taxon>Bacteria</taxon>
        <taxon>Bacillati</taxon>
        <taxon>Actinomycetota</taxon>
        <taxon>Actinomycetes</taxon>
        <taxon>Pseudonocardiales</taxon>
        <taxon>Pseudonocardiaceae</taxon>
        <taxon>Actinoalloteichus</taxon>
    </lineage>
</organism>
<dbReference type="PANTHER" id="PTHR43289:SF6">
    <property type="entry name" value="SERINE_THREONINE-PROTEIN KINASE NEKL-3"/>
    <property type="match status" value="1"/>
</dbReference>
<dbReference type="Gene3D" id="1.10.510.10">
    <property type="entry name" value="Transferase(Phosphotransferase) domain 1"/>
    <property type="match status" value="1"/>
</dbReference>
<dbReference type="Pfam" id="PF00069">
    <property type="entry name" value="Pkinase"/>
    <property type="match status" value="1"/>
</dbReference>
<feature type="region of interest" description="Disordered" evidence="8">
    <location>
        <begin position="310"/>
        <end position="346"/>
    </location>
</feature>
<evidence type="ECO:0000256" key="2">
    <source>
        <dbReference type="ARBA" id="ARBA00022527"/>
    </source>
</evidence>
<keyword evidence="11" id="KW-1185">Reference proteome</keyword>
<dbReference type="SUPFAM" id="SSF48452">
    <property type="entry name" value="TPR-like"/>
    <property type="match status" value="1"/>
</dbReference>
<dbReference type="KEGG" id="acad:UA74_10245"/>
<evidence type="ECO:0000256" key="1">
    <source>
        <dbReference type="ARBA" id="ARBA00012513"/>
    </source>
</evidence>
<evidence type="ECO:0000256" key="5">
    <source>
        <dbReference type="ARBA" id="ARBA00022777"/>
    </source>
</evidence>
<dbReference type="EC" id="2.7.11.1" evidence="1"/>
<evidence type="ECO:0000256" key="7">
    <source>
        <dbReference type="PROSITE-ProRule" id="PRU10141"/>
    </source>
</evidence>
<dbReference type="SUPFAM" id="SSF56112">
    <property type="entry name" value="Protein kinase-like (PK-like)"/>
    <property type="match status" value="1"/>
</dbReference>
<name>A0AAC9LAN7_9PSEU</name>
<proteinExistence type="predicted"/>
<dbReference type="InterPro" id="IPR011009">
    <property type="entry name" value="Kinase-like_dom_sf"/>
</dbReference>